<comment type="caution">
    <text evidence="1">The sequence shown here is derived from an EMBL/GenBank/DDBJ whole genome shotgun (WGS) entry which is preliminary data.</text>
</comment>
<keyword evidence="2" id="KW-1185">Reference proteome</keyword>
<dbReference type="Proteomes" id="UP001515480">
    <property type="component" value="Unassembled WGS sequence"/>
</dbReference>
<gene>
    <name evidence="1" type="ORF">AB1Y20_013984</name>
</gene>
<evidence type="ECO:0000313" key="1">
    <source>
        <dbReference type="EMBL" id="KAL1498672.1"/>
    </source>
</evidence>
<organism evidence="1 2">
    <name type="scientific">Prymnesium parvum</name>
    <name type="common">Toxic golden alga</name>
    <dbReference type="NCBI Taxonomy" id="97485"/>
    <lineage>
        <taxon>Eukaryota</taxon>
        <taxon>Haptista</taxon>
        <taxon>Haptophyta</taxon>
        <taxon>Prymnesiophyceae</taxon>
        <taxon>Prymnesiales</taxon>
        <taxon>Prymnesiaceae</taxon>
        <taxon>Prymnesium</taxon>
    </lineage>
</organism>
<protein>
    <submittedName>
        <fullName evidence="1">Uncharacterized protein</fullName>
    </submittedName>
</protein>
<dbReference type="AlphaFoldDB" id="A0AB34IHK1"/>
<proteinExistence type="predicted"/>
<reference evidence="1 2" key="1">
    <citation type="journal article" date="2024" name="Science">
        <title>Giant polyketide synthase enzymes in the biosynthesis of giant marine polyether toxins.</title>
        <authorList>
            <person name="Fallon T.R."/>
            <person name="Shende V.V."/>
            <person name="Wierzbicki I.H."/>
            <person name="Pendleton A.L."/>
            <person name="Watervoot N.F."/>
            <person name="Auber R.P."/>
            <person name="Gonzalez D.J."/>
            <person name="Wisecaver J.H."/>
            <person name="Moore B.S."/>
        </authorList>
    </citation>
    <scope>NUCLEOTIDE SEQUENCE [LARGE SCALE GENOMIC DNA]</scope>
    <source>
        <strain evidence="1 2">12B1</strain>
    </source>
</reference>
<evidence type="ECO:0000313" key="2">
    <source>
        <dbReference type="Proteomes" id="UP001515480"/>
    </source>
</evidence>
<dbReference type="EMBL" id="JBGBPQ010000027">
    <property type="protein sequence ID" value="KAL1498672.1"/>
    <property type="molecule type" value="Genomic_DNA"/>
</dbReference>
<name>A0AB34IHK1_PRYPA</name>
<sequence length="115" mass="12575">MEVVMEVDAVGQGDSGVGTEEALVVAFEDTEAREVWEVWARVKQEGADVVVPEVEAAMMETEMEGARWAAEDSVWVGCQGLAAADWGLDLAAIQKKGSMPDHYDPFVELHHRDTV</sequence>
<accession>A0AB34IHK1</accession>